<keyword evidence="4" id="KW-1185">Reference proteome</keyword>
<proteinExistence type="inferred from homology"/>
<dbReference type="SUPFAM" id="SSF54637">
    <property type="entry name" value="Thioesterase/thiol ester dehydrase-isomerase"/>
    <property type="match status" value="1"/>
</dbReference>
<evidence type="ECO:0000259" key="2">
    <source>
        <dbReference type="Pfam" id="PF01575"/>
    </source>
</evidence>
<comment type="similarity">
    <text evidence="1">Belongs to the enoyl-CoA hydratase/isomerase family.</text>
</comment>
<sequence length="155" mass="16489">MVVVSGLQGLLDRAGQDLGASGWHELPQHDVDAFADVTRDHQWIHVDPARAAASPFGGTIVHGYFTLALLPMLHAEVFTVADVAHGLNYGLDRVRFPAPAPVGSKIRAHVTLASAKEAGHGVQVKLETTVETDAGSKPVCVAESLVRYYDKKAAS</sequence>
<organism evidence="3 4">
    <name type="scientific">Amycolatopsis endophytica</name>
    <dbReference type="NCBI Taxonomy" id="860233"/>
    <lineage>
        <taxon>Bacteria</taxon>
        <taxon>Bacillati</taxon>
        <taxon>Actinomycetota</taxon>
        <taxon>Actinomycetes</taxon>
        <taxon>Pseudonocardiales</taxon>
        <taxon>Pseudonocardiaceae</taxon>
        <taxon>Amycolatopsis</taxon>
    </lineage>
</organism>
<dbReference type="EMBL" id="JACCFK010000001">
    <property type="protein sequence ID" value="NYI88846.1"/>
    <property type="molecule type" value="Genomic_DNA"/>
</dbReference>
<dbReference type="InterPro" id="IPR029069">
    <property type="entry name" value="HotDog_dom_sf"/>
</dbReference>
<dbReference type="InterPro" id="IPR039375">
    <property type="entry name" value="NodN-like"/>
</dbReference>
<dbReference type="AlphaFoldDB" id="A0A853B2H6"/>
<dbReference type="CDD" id="cd03450">
    <property type="entry name" value="NodN"/>
    <property type="match status" value="1"/>
</dbReference>
<comment type="caution">
    <text evidence="3">The sequence shown here is derived from an EMBL/GenBank/DDBJ whole genome shotgun (WGS) entry which is preliminary data.</text>
</comment>
<dbReference type="RefSeq" id="WP_179773025.1">
    <property type="nucleotide sequence ID" value="NZ_JACCFK010000001.1"/>
</dbReference>
<dbReference type="Gene3D" id="3.10.129.10">
    <property type="entry name" value="Hotdog Thioesterase"/>
    <property type="match status" value="1"/>
</dbReference>
<dbReference type="InterPro" id="IPR002539">
    <property type="entry name" value="MaoC-like_dom"/>
</dbReference>
<reference evidence="3 4" key="1">
    <citation type="submission" date="2020-07" db="EMBL/GenBank/DDBJ databases">
        <title>Sequencing the genomes of 1000 actinobacteria strains.</title>
        <authorList>
            <person name="Klenk H.-P."/>
        </authorList>
    </citation>
    <scope>NUCLEOTIDE SEQUENCE [LARGE SCALE GENOMIC DNA]</scope>
    <source>
        <strain evidence="3 4">DSM 104006</strain>
    </source>
</reference>
<evidence type="ECO:0000313" key="3">
    <source>
        <dbReference type="EMBL" id="NYI88846.1"/>
    </source>
</evidence>
<name>A0A853B2H6_9PSEU</name>
<dbReference type="Pfam" id="PF01575">
    <property type="entry name" value="MaoC_dehydratas"/>
    <property type="match status" value="1"/>
</dbReference>
<dbReference type="PANTHER" id="PTHR42993:SF1">
    <property type="entry name" value="MAOC-LIKE DEHYDRATASE DOMAIN-CONTAINING PROTEIN"/>
    <property type="match status" value="1"/>
</dbReference>
<gene>
    <name evidence="3" type="ORF">HNR02_002169</name>
</gene>
<evidence type="ECO:0000313" key="4">
    <source>
        <dbReference type="Proteomes" id="UP000549616"/>
    </source>
</evidence>
<accession>A0A853B2H6</accession>
<feature type="domain" description="MaoC-like" evidence="2">
    <location>
        <begin position="14"/>
        <end position="130"/>
    </location>
</feature>
<evidence type="ECO:0000256" key="1">
    <source>
        <dbReference type="ARBA" id="ARBA00005254"/>
    </source>
</evidence>
<dbReference type="PANTHER" id="PTHR42993">
    <property type="entry name" value="MAOC-LIKE DEHYDRATASE DOMAIN-CONTAINING PROTEIN"/>
    <property type="match status" value="1"/>
</dbReference>
<dbReference type="Proteomes" id="UP000549616">
    <property type="component" value="Unassembled WGS sequence"/>
</dbReference>
<protein>
    <submittedName>
        <fullName evidence="3">Acyl dehydratase</fullName>
    </submittedName>
</protein>